<keyword evidence="1" id="KW-0472">Membrane</keyword>
<keyword evidence="3" id="KW-1185">Reference proteome</keyword>
<accession>A0A9X0DC87</accession>
<dbReference type="EMBL" id="MU825398">
    <property type="protein sequence ID" value="KAJ7393463.1"/>
    <property type="molecule type" value="Genomic_DNA"/>
</dbReference>
<name>A0A9X0DC87_9CNID</name>
<proteinExistence type="predicted"/>
<sequence length="151" mass="17539">MLRKALKELEPEDIHSISRTLRIHSERKRTNARQTFGELAVTVVGLQHNDPHTMKYLGHEIKILCKAVLRDCGIEMANSMMDFNLQLLRELRISSCDRQTNIWRGCQEIQANAIIFLMISITGNFLMIVPQLVQAVKEVFQDERIHKRKVD</sequence>
<feature type="transmembrane region" description="Helical" evidence="1">
    <location>
        <begin position="113"/>
        <end position="133"/>
    </location>
</feature>
<gene>
    <name evidence="2" type="ORF">OS493_006442</name>
</gene>
<organism evidence="2 3">
    <name type="scientific">Desmophyllum pertusum</name>
    <dbReference type="NCBI Taxonomy" id="174260"/>
    <lineage>
        <taxon>Eukaryota</taxon>
        <taxon>Metazoa</taxon>
        <taxon>Cnidaria</taxon>
        <taxon>Anthozoa</taxon>
        <taxon>Hexacorallia</taxon>
        <taxon>Scleractinia</taxon>
        <taxon>Caryophylliina</taxon>
        <taxon>Caryophylliidae</taxon>
        <taxon>Desmophyllum</taxon>
    </lineage>
</organism>
<dbReference type="AlphaFoldDB" id="A0A9X0DC87"/>
<protein>
    <submittedName>
        <fullName evidence="2">Uncharacterized protein</fullName>
    </submittedName>
</protein>
<reference evidence="2" key="1">
    <citation type="submission" date="2023-01" db="EMBL/GenBank/DDBJ databases">
        <title>Genome assembly of the deep-sea coral Lophelia pertusa.</title>
        <authorList>
            <person name="Herrera S."/>
            <person name="Cordes E."/>
        </authorList>
    </citation>
    <scope>NUCLEOTIDE SEQUENCE</scope>
    <source>
        <strain evidence="2">USNM1676648</strain>
        <tissue evidence="2">Polyp</tissue>
    </source>
</reference>
<evidence type="ECO:0000256" key="1">
    <source>
        <dbReference type="SAM" id="Phobius"/>
    </source>
</evidence>
<keyword evidence="1" id="KW-1133">Transmembrane helix</keyword>
<evidence type="ECO:0000313" key="3">
    <source>
        <dbReference type="Proteomes" id="UP001163046"/>
    </source>
</evidence>
<evidence type="ECO:0000313" key="2">
    <source>
        <dbReference type="EMBL" id="KAJ7393463.1"/>
    </source>
</evidence>
<dbReference type="Proteomes" id="UP001163046">
    <property type="component" value="Unassembled WGS sequence"/>
</dbReference>
<keyword evidence="1" id="KW-0812">Transmembrane</keyword>
<comment type="caution">
    <text evidence="2">The sequence shown here is derived from an EMBL/GenBank/DDBJ whole genome shotgun (WGS) entry which is preliminary data.</text>
</comment>